<keyword evidence="2" id="KW-0472">Membrane</keyword>
<feature type="compositionally biased region" description="Low complexity" evidence="1">
    <location>
        <begin position="253"/>
        <end position="264"/>
    </location>
</feature>
<feature type="transmembrane region" description="Helical" evidence="2">
    <location>
        <begin position="283"/>
        <end position="306"/>
    </location>
</feature>
<gene>
    <name evidence="3" type="ORF">ACH49Z_16375</name>
</gene>
<organism evidence="3 4">
    <name type="scientific">Nocardia testacea</name>
    <dbReference type="NCBI Taxonomy" id="248551"/>
    <lineage>
        <taxon>Bacteria</taxon>
        <taxon>Bacillati</taxon>
        <taxon>Actinomycetota</taxon>
        <taxon>Actinomycetes</taxon>
        <taxon>Mycobacteriales</taxon>
        <taxon>Nocardiaceae</taxon>
        <taxon>Nocardia</taxon>
    </lineage>
</organism>
<proteinExistence type="predicted"/>
<feature type="compositionally biased region" description="Pro residues" evidence="1">
    <location>
        <begin position="324"/>
        <end position="340"/>
    </location>
</feature>
<evidence type="ECO:0000256" key="1">
    <source>
        <dbReference type="SAM" id="MobiDB-lite"/>
    </source>
</evidence>
<comment type="caution">
    <text evidence="3">The sequence shown here is derived from an EMBL/GenBank/DDBJ whole genome shotgun (WGS) entry which is preliminary data.</text>
</comment>
<dbReference type="Proteomes" id="UP001611494">
    <property type="component" value="Unassembled WGS sequence"/>
</dbReference>
<feature type="compositionally biased region" description="Low complexity" evidence="1">
    <location>
        <begin position="341"/>
        <end position="359"/>
    </location>
</feature>
<keyword evidence="2" id="KW-1133">Transmembrane helix</keyword>
<feature type="region of interest" description="Disordered" evidence="1">
    <location>
        <begin position="235"/>
        <end position="278"/>
    </location>
</feature>
<feature type="compositionally biased region" description="Basic and acidic residues" evidence="1">
    <location>
        <begin position="430"/>
        <end position="440"/>
    </location>
</feature>
<keyword evidence="2" id="KW-0812">Transmembrane</keyword>
<accession>A0ABW7W2K4</accession>
<name>A0ABW7W2K4_9NOCA</name>
<evidence type="ECO:0000313" key="4">
    <source>
        <dbReference type="Proteomes" id="UP001611494"/>
    </source>
</evidence>
<feature type="compositionally biased region" description="Low complexity" evidence="1">
    <location>
        <begin position="368"/>
        <end position="412"/>
    </location>
</feature>
<feature type="region of interest" description="Disordered" evidence="1">
    <location>
        <begin position="311"/>
        <end position="440"/>
    </location>
</feature>
<evidence type="ECO:0000256" key="2">
    <source>
        <dbReference type="SAM" id="Phobius"/>
    </source>
</evidence>
<protein>
    <submittedName>
        <fullName evidence="3">Uncharacterized protein</fullName>
    </submittedName>
</protein>
<reference evidence="3 4" key="1">
    <citation type="submission" date="2024-10" db="EMBL/GenBank/DDBJ databases">
        <title>The Natural Products Discovery Center: Release of the First 8490 Sequenced Strains for Exploring Actinobacteria Biosynthetic Diversity.</title>
        <authorList>
            <person name="Kalkreuter E."/>
            <person name="Kautsar S.A."/>
            <person name="Yang D."/>
            <person name="Bader C.D."/>
            <person name="Teijaro C.N."/>
            <person name="Fluegel L."/>
            <person name="Davis C.M."/>
            <person name="Simpson J.R."/>
            <person name="Lauterbach L."/>
            <person name="Steele A.D."/>
            <person name="Gui C."/>
            <person name="Meng S."/>
            <person name="Li G."/>
            <person name="Viehrig K."/>
            <person name="Ye F."/>
            <person name="Su P."/>
            <person name="Kiefer A.F."/>
            <person name="Nichols A."/>
            <person name="Cepeda A.J."/>
            <person name="Yan W."/>
            <person name="Fan B."/>
            <person name="Jiang Y."/>
            <person name="Adhikari A."/>
            <person name="Zheng C.-J."/>
            <person name="Schuster L."/>
            <person name="Cowan T.M."/>
            <person name="Smanski M.J."/>
            <person name="Chevrette M.G."/>
            <person name="De Carvalho L.P.S."/>
            <person name="Shen B."/>
        </authorList>
    </citation>
    <scope>NUCLEOTIDE SEQUENCE [LARGE SCALE GENOMIC DNA]</scope>
    <source>
        <strain evidence="3 4">NPDC019377</strain>
    </source>
</reference>
<evidence type="ECO:0000313" key="3">
    <source>
        <dbReference type="EMBL" id="MFI2231422.1"/>
    </source>
</evidence>
<sequence length="440" mass="44561">MATGVGLHIAEYACTAAVVDDDGDPHFILRDPVLHMSEDGDAVLGGAVAPPGHTHTITGFVAAVGDPAGVVVDDGEAYRGEDLLATALFCLINLTAEHLNGPAEFYAAHPAGWTPGQVLALRGALDYLGLKSVALVGEDELPAGPAHLTPADTSRYFAESAGRAALAVVLETPAGATPPDPSTAQNSALDTVVMPKLRDGDTPAKAYSALVPALDPEATYGGPSLAAIAAGLAPATGPRPATGSGPAAGLRPATGTAAAVSTAAEGKPPAADRGARDHGSRRTAALVAAAAFGGLLIGALGVTAILRPGAAEPGEPATTSVTETPPPPPVQPQPVAPAPEIPSYTPEPTYEPEPTFTEEPLPPPPPVTVTETTPAPTTAPSATTTEPSGPTLIEPTTETETTTTRTRPRIFPFPVPFRTEDPEMDLPDTGSKEGRQEEAR</sequence>
<dbReference type="RefSeq" id="WP_397062603.1">
    <property type="nucleotide sequence ID" value="NZ_JBIRYL010000003.1"/>
</dbReference>
<keyword evidence="4" id="KW-1185">Reference proteome</keyword>
<dbReference type="EMBL" id="JBIRYL010000003">
    <property type="protein sequence ID" value="MFI2231422.1"/>
    <property type="molecule type" value="Genomic_DNA"/>
</dbReference>